<keyword evidence="2" id="KW-1133">Transmembrane helix</keyword>
<evidence type="ECO:0000313" key="5">
    <source>
        <dbReference type="Proteomes" id="UP001153636"/>
    </source>
</evidence>
<dbReference type="InterPro" id="IPR049012">
    <property type="entry name" value="Mutator_transp_dom"/>
</dbReference>
<proteinExistence type="predicted"/>
<accession>A0A9P0CS73</accession>
<evidence type="ECO:0000259" key="3">
    <source>
        <dbReference type="Pfam" id="PF20700"/>
    </source>
</evidence>
<reference evidence="4" key="1">
    <citation type="submission" date="2022-01" db="EMBL/GenBank/DDBJ databases">
        <authorList>
            <person name="King R."/>
        </authorList>
    </citation>
    <scope>NUCLEOTIDE SEQUENCE</scope>
</reference>
<evidence type="ECO:0000256" key="2">
    <source>
        <dbReference type="SAM" id="Phobius"/>
    </source>
</evidence>
<sequence>MSKEVKKSDRKSSGSRLYRHRKIVPPQKRKSEDVLTSSASAKKIKVTVEDQVTEDLEKYYRIVDFLLVFSTIATLVKCVKCDVKVNFYSTKKEGLGFNIKVSCESCKQITNVPSSRRINSGVHEVNYRRRNMEKRGFSSLFGVTSLIGYFTGKVLDIFVKSSYCHECTTWESKLDAVEYEEWHEAHVNARKCRANHTGAAGNIEVQAIKTMFQRSVKNGVRYRIYIGDGDSKAYFGLVNSKPYGDDFSIVKKECVGHVQKRMGTRLRKIV</sequence>
<evidence type="ECO:0000256" key="1">
    <source>
        <dbReference type="SAM" id="MobiDB-lite"/>
    </source>
</evidence>
<gene>
    <name evidence="4" type="ORF">PSYICH_LOCUS8061</name>
</gene>
<dbReference type="AlphaFoldDB" id="A0A9P0CS73"/>
<feature type="region of interest" description="Disordered" evidence="1">
    <location>
        <begin position="1"/>
        <end position="33"/>
    </location>
</feature>
<name>A0A9P0CS73_9CUCU</name>
<protein>
    <recommendedName>
        <fullName evidence="3">Mutator-like transposase domain-containing protein</fullName>
    </recommendedName>
</protein>
<dbReference type="Pfam" id="PF20700">
    <property type="entry name" value="Mutator"/>
    <property type="match status" value="1"/>
</dbReference>
<feature type="transmembrane region" description="Helical" evidence="2">
    <location>
        <begin position="137"/>
        <end position="159"/>
    </location>
</feature>
<organism evidence="4 5">
    <name type="scientific">Psylliodes chrysocephalus</name>
    <dbReference type="NCBI Taxonomy" id="3402493"/>
    <lineage>
        <taxon>Eukaryota</taxon>
        <taxon>Metazoa</taxon>
        <taxon>Ecdysozoa</taxon>
        <taxon>Arthropoda</taxon>
        <taxon>Hexapoda</taxon>
        <taxon>Insecta</taxon>
        <taxon>Pterygota</taxon>
        <taxon>Neoptera</taxon>
        <taxon>Endopterygota</taxon>
        <taxon>Coleoptera</taxon>
        <taxon>Polyphaga</taxon>
        <taxon>Cucujiformia</taxon>
        <taxon>Chrysomeloidea</taxon>
        <taxon>Chrysomelidae</taxon>
        <taxon>Galerucinae</taxon>
        <taxon>Alticini</taxon>
        <taxon>Psylliodes</taxon>
    </lineage>
</organism>
<keyword evidence="2" id="KW-0472">Membrane</keyword>
<evidence type="ECO:0000313" key="4">
    <source>
        <dbReference type="EMBL" id="CAH1107354.1"/>
    </source>
</evidence>
<feature type="compositionally biased region" description="Basic and acidic residues" evidence="1">
    <location>
        <begin position="1"/>
        <end position="12"/>
    </location>
</feature>
<dbReference type="OrthoDB" id="10069847at2759"/>
<dbReference type="Proteomes" id="UP001153636">
    <property type="component" value="Chromosome 21"/>
</dbReference>
<dbReference type="EMBL" id="OV651833">
    <property type="protein sequence ID" value="CAH1107354.1"/>
    <property type="molecule type" value="Genomic_DNA"/>
</dbReference>
<keyword evidence="5" id="KW-1185">Reference proteome</keyword>
<feature type="domain" description="Mutator-like transposase" evidence="3">
    <location>
        <begin position="132"/>
        <end position="269"/>
    </location>
</feature>
<keyword evidence="2" id="KW-0812">Transmembrane</keyword>